<accession>A0A1H3CG39</accession>
<gene>
    <name evidence="1" type="ORF">SAMN05444276_10893</name>
</gene>
<organism evidence="1 2">
    <name type="scientific">Paracoccus sanguinis</name>
    <dbReference type="NCBI Taxonomy" id="1545044"/>
    <lineage>
        <taxon>Bacteria</taxon>
        <taxon>Pseudomonadati</taxon>
        <taxon>Pseudomonadota</taxon>
        <taxon>Alphaproteobacteria</taxon>
        <taxon>Rhodobacterales</taxon>
        <taxon>Paracoccaceae</taxon>
        <taxon>Paracoccus</taxon>
    </lineage>
</organism>
<feature type="non-terminal residue" evidence="1">
    <location>
        <position position="29"/>
    </location>
</feature>
<evidence type="ECO:0000313" key="1">
    <source>
        <dbReference type="EMBL" id="SDX53111.1"/>
    </source>
</evidence>
<proteinExistence type="predicted"/>
<sequence>MKDIPGQLEQLRAEARLGGGQRRIDAQHA</sequence>
<dbReference type="STRING" id="1545044.SAMN05444276_10893"/>
<dbReference type="AlphaFoldDB" id="A0A1H3CG39"/>
<dbReference type="Proteomes" id="UP000182944">
    <property type="component" value="Unassembled WGS sequence"/>
</dbReference>
<name>A0A1H3CG39_9RHOB</name>
<evidence type="ECO:0000313" key="2">
    <source>
        <dbReference type="Proteomes" id="UP000182944"/>
    </source>
</evidence>
<dbReference type="EMBL" id="FNNA01000008">
    <property type="protein sequence ID" value="SDX53111.1"/>
    <property type="molecule type" value="Genomic_DNA"/>
</dbReference>
<keyword evidence="2" id="KW-1185">Reference proteome</keyword>
<protein>
    <submittedName>
        <fullName evidence="1">Propionyl-CoA carboxylase beta chain</fullName>
    </submittedName>
</protein>
<reference evidence="2" key="1">
    <citation type="submission" date="2016-10" db="EMBL/GenBank/DDBJ databases">
        <authorList>
            <person name="Varghese N."/>
            <person name="Submissions S."/>
        </authorList>
    </citation>
    <scope>NUCLEOTIDE SEQUENCE [LARGE SCALE GENOMIC DNA]</scope>
    <source>
        <strain evidence="2">DSM 29303</strain>
    </source>
</reference>